<feature type="compositionally biased region" description="Acidic residues" evidence="14">
    <location>
        <begin position="1135"/>
        <end position="1144"/>
    </location>
</feature>
<dbReference type="InterPro" id="IPR001650">
    <property type="entry name" value="Helicase_C-like"/>
</dbReference>
<dbReference type="Pfam" id="PF00271">
    <property type="entry name" value="Helicase_C"/>
    <property type="match status" value="1"/>
</dbReference>
<evidence type="ECO:0000256" key="9">
    <source>
        <dbReference type="ARBA" id="ARBA00022840"/>
    </source>
</evidence>
<feature type="domain" description="Helicase ATP-binding" evidence="15">
    <location>
        <begin position="331"/>
        <end position="499"/>
    </location>
</feature>
<reference evidence="17 18" key="2">
    <citation type="journal article" date="2021" name="Curr. Genet.">
        <title>Genetic response to nitrogen starvation in the aggressive Eucalyptus foliar pathogen Teratosphaeria destructans.</title>
        <authorList>
            <person name="Havenga M."/>
            <person name="Wingfield B.D."/>
            <person name="Wingfield M.J."/>
            <person name="Dreyer L.L."/>
            <person name="Roets F."/>
            <person name="Aylward J."/>
        </authorList>
    </citation>
    <scope>NUCLEOTIDE SEQUENCE [LARGE SCALE GENOMIC DNA]</scope>
    <source>
        <strain evidence="17">CMW44962</strain>
    </source>
</reference>
<feature type="region of interest" description="Disordered" evidence="14">
    <location>
        <begin position="25"/>
        <end position="99"/>
    </location>
</feature>
<dbReference type="PANTHER" id="PTHR14025">
    <property type="entry name" value="FANCONI ANEMIA GROUP M FANCM FAMILY MEMBER"/>
    <property type="match status" value="1"/>
</dbReference>
<dbReference type="InterPro" id="IPR044749">
    <property type="entry name" value="FANCM_DEXDc"/>
</dbReference>
<evidence type="ECO:0000259" key="16">
    <source>
        <dbReference type="PROSITE" id="PS51194"/>
    </source>
</evidence>
<evidence type="ECO:0000256" key="2">
    <source>
        <dbReference type="ARBA" id="ARBA00004123"/>
    </source>
</evidence>
<feature type="region of interest" description="Disordered" evidence="14">
    <location>
        <begin position="174"/>
        <end position="193"/>
    </location>
</feature>
<feature type="region of interest" description="Disordered" evidence="14">
    <location>
        <begin position="867"/>
        <end position="950"/>
    </location>
</feature>
<dbReference type="GO" id="GO:0005524">
    <property type="term" value="F:ATP binding"/>
    <property type="evidence" value="ECO:0007669"/>
    <property type="project" value="UniProtKB-UniRule"/>
</dbReference>
<evidence type="ECO:0000313" key="17">
    <source>
        <dbReference type="EMBL" id="KAH9815684.1"/>
    </source>
</evidence>
<evidence type="ECO:0000259" key="15">
    <source>
        <dbReference type="PROSITE" id="PS51192"/>
    </source>
</evidence>
<accession>A0A9W7VYK3</accession>
<keyword evidence="5" id="KW-0547">Nucleotide-binding</keyword>
<dbReference type="Pfam" id="PF04851">
    <property type="entry name" value="ResIII"/>
    <property type="match status" value="1"/>
</dbReference>
<keyword evidence="9" id="KW-0067">ATP-binding</keyword>
<comment type="subcellular location">
    <subcellularLocation>
        <location evidence="2 13">Nucleus</location>
    </subcellularLocation>
</comment>
<comment type="function">
    <text evidence="1 13">ATP-dependent DNA helicase involved in DNA damage repair by homologous recombination and in genome maintenance. Capable of unwinding D-loops. Plays a role in limiting crossover recombinants during mitotic DNA double-strand break (DSB) repair. Component of a FANCM-MHF complex which promotes gene conversion at blocked replication forks, probably by reversal of the stalled fork.</text>
</comment>
<sequence>MPHSDDFGIDDDDTVFLAAATQVEASQYGGGFAASPRPTKRQRTREGPRQLDGAESHDLDWPATDDEAQNYPKHAQAPSNTITTQAPASGEDGETDEEYYFPGEAEDLGVQKASKYKIHIPKNGGQFKDVIFSQTQAGLDSSPGRIRGPVWKKPKPIPPPVISERTNAVVHQASSRAVGGSSRQTSINGSTRASPSAVRVNVSNEDALLAARLKAEEHALAKQRFSAGTQTTNQVHDELVDIPSDAFSSSSPEKPGKPPLRAPQTGLKQLNLWGGAMTQAISASQRAKKRHAWPMNEREEPPTHHKLDEEGMKTWVYPTNLGKVRDYQYNIVSRSLYHNTLVALPTGLGKTFIAATVMLNYYRWTTDAQMVFMAPTKPLIAQQMDACYNVVGIPRRDTVLMTGETTPAIRGEEWLEKRVFFMTPQTVINDLKTGICDPKRIVLIIVDEAHKATGSYAYTEVIAFMRRFNSSFRVLALTATPGSTVDAVQAVIDHLGIARVELRTELSLDIRPYTHEKEITKEVFDYNDEQHLIMDHISKALKSPLEKLNAQNAYWSKDPMMLTAYGLTQARQKWSASDAGRKAPMWAKGQVNACFTVLSQAAHQIGLLKNHGIGPFYTGMLAFQRSVDSGDTKGKNAKQVVEHEDFSKMMSRIRGWTNSPEFIGHPKLQYLREVVLNHFLDAAEGAKGPEVPPSATRVMVFASYRDSTDEIVRVLKRNEPLIRPHVFVGQAASSSGEGMNQKKQNEVIQDFKTGKFNTLVATSIGEEGLDIGDVDLIVCYDASSSPIRMLQRIGRTGRKRVGRVVLLLMRGKEENDYAKAQDNYAYIQKTIADDSKYSYREDQSPRILPKEVRPVVDRRTIEIPIENSQPIDLNERGRRARGKAKKRPPKKFHMPDGVRTGFTKASKLGGSDDEDAEEDEAKATEKATLQKRTVQRAKKAPSKPKLEPEPETMLMPYLQDVLLKPAEQAELERKYAHVADDDDVVLHAPDAAGHSATLKHLGPTKYISHGRASQVVSNAIRALRSIDEDKLRRLRSAPEPKLLRETGPAGIRFASAEPEDSGSEADLPTMPLPAPKPKKPRSRLRKKNVIVRGPSYRGGHGDAAMEGDDSEPEPTPADMRIGTQGIDLESHDTSGEDEDEEPDSELAAFIARSDEMVEAETTSVLSSVSPPAKGRLSRRKPDQGAGGGAYAIIDSDEDNLEVSGLESDASNAPVRRLPKKTSRKKTRMVIDSDSE</sequence>
<feature type="compositionally biased region" description="Basic residues" evidence="14">
    <location>
        <begin position="933"/>
        <end position="942"/>
    </location>
</feature>
<keyword evidence="8" id="KW-0347">Helicase</keyword>
<feature type="compositionally biased region" description="Polar residues" evidence="14">
    <location>
        <begin position="1160"/>
        <end position="1169"/>
    </location>
</feature>
<comment type="similarity">
    <text evidence="3 13">Belongs to the DEAD box helicase family. DEAH subfamily. FANCM sub-subfamily.</text>
</comment>
<dbReference type="InterPro" id="IPR027417">
    <property type="entry name" value="P-loop_NTPase"/>
</dbReference>
<feature type="compositionally biased region" description="Polar residues" evidence="14">
    <location>
        <begin position="77"/>
        <end position="87"/>
    </location>
</feature>
<evidence type="ECO:0000256" key="13">
    <source>
        <dbReference type="RuleBase" id="RU367027"/>
    </source>
</evidence>
<comment type="caution">
    <text evidence="17">The sequence shown here is derived from an EMBL/GenBank/DDBJ whole genome shotgun (WGS) entry which is preliminary data.</text>
</comment>
<evidence type="ECO:0000256" key="4">
    <source>
        <dbReference type="ARBA" id="ARBA00011390"/>
    </source>
</evidence>
<dbReference type="Proteomes" id="UP001138500">
    <property type="component" value="Unassembled WGS sequence"/>
</dbReference>
<dbReference type="GO" id="GO:0009378">
    <property type="term" value="F:four-way junction helicase activity"/>
    <property type="evidence" value="ECO:0007669"/>
    <property type="project" value="TreeGrafter"/>
</dbReference>
<evidence type="ECO:0000256" key="3">
    <source>
        <dbReference type="ARBA" id="ARBA00009889"/>
    </source>
</evidence>
<keyword evidence="11" id="KW-0539">Nucleus</keyword>
<evidence type="ECO:0000256" key="12">
    <source>
        <dbReference type="ARBA" id="ARBA00047995"/>
    </source>
</evidence>
<feature type="region of interest" description="Disordered" evidence="14">
    <location>
        <begin position="1037"/>
        <end position="1235"/>
    </location>
</feature>
<proteinExistence type="inferred from homology"/>
<evidence type="ECO:0000256" key="14">
    <source>
        <dbReference type="SAM" id="MobiDB-lite"/>
    </source>
</evidence>
<dbReference type="EMBL" id="RIBY02002422">
    <property type="protein sequence ID" value="KAH9815684.1"/>
    <property type="molecule type" value="Genomic_DNA"/>
</dbReference>
<keyword evidence="18" id="KW-1185">Reference proteome</keyword>
<keyword evidence="7" id="KW-0378">Hydrolase</keyword>
<evidence type="ECO:0000256" key="1">
    <source>
        <dbReference type="ARBA" id="ARBA00003813"/>
    </source>
</evidence>
<evidence type="ECO:0000256" key="10">
    <source>
        <dbReference type="ARBA" id="ARBA00023204"/>
    </source>
</evidence>
<comment type="catalytic activity">
    <reaction evidence="12 13">
        <text>ATP + H2O = ADP + phosphate + H(+)</text>
        <dbReference type="Rhea" id="RHEA:13065"/>
        <dbReference type="ChEBI" id="CHEBI:15377"/>
        <dbReference type="ChEBI" id="CHEBI:15378"/>
        <dbReference type="ChEBI" id="CHEBI:30616"/>
        <dbReference type="ChEBI" id="CHEBI:43474"/>
        <dbReference type="ChEBI" id="CHEBI:456216"/>
        <dbReference type="EC" id="3.6.4.12"/>
    </reaction>
</comment>
<feature type="compositionally biased region" description="Basic residues" evidence="14">
    <location>
        <begin position="878"/>
        <end position="892"/>
    </location>
</feature>
<evidence type="ECO:0000256" key="5">
    <source>
        <dbReference type="ARBA" id="ARBA00022741"/>
    </source>
</evidence>
<dbReference type="CDD" id="cd12091">
    <property type="entry name" value="FANCM_ID"/>
    <property type="match status" value="1"/>
</dbReference>
<dbReference type="SUPFAM" id="SSF52540">
    <property type="entry name" value="P-loop containing nucleoside triphosphate hydrolases"/>
    <property type="match status" value="1"/>
</dbReference>
<dbReference type="EC" id="3.6.4.12" evidence="13"/>
<reference evidence="17 18" key="1">
    <citation type="journal article" date="2018" name="IMA Fungus">
        <title>IMA Genome-F 10: Nine draft genome sequences of Claviceps purpurea s.lat., including C. arundinis, C. humidiphila, and C. cf. spartinae, pseudomolecules for the pitch canker pathogen Fusarium circinatum, draft genome of Davidsoniella eucalypti, Grosmannia galeiformis, Quambalaria eucalypti, and Teratosphaeria destructans.</title>
        <authorList>
            <person name="Wingfield B.D."/>
            <person name="Liu M."/>
            <person name="Nguyen H.D."/>
            <person name="Lane F.A."/>
            <person name="Morgan S.W."/>
            <person name="De Vos L."/>
            <person name="Wilken P.M."/>
            <person name="Duong T.A."/>
            <person name="Aylward J."/>
            <person name="Coetzee M.P."/>
            <person name="Dadej K."/>
            <person name="De Beer Z.W."/>
            <person name="Findlay W."/>
            <person name="Havenga M."/>
            <person name="Kolarik M."/>
            <person name="Menzies J.G."/>
            <person name="Naidoo K."/>
            <person name="Pochopski O."/>
            <person name="Shoukouhi P."/>
            <person name="Santana Q.C."/>
            <person name="Seifert K.A."/>
            <person name="Soal N."/>
            <person name="Steenkamp E.T."/>
            <person name="Tatham C.T."/>
            <person name="van der Nest M.A."/>
            <person name="Wingfield M.J."/>
        </authorList>
    </citation>
    <scope>NUCLEOTIDE SEQUENCE [LARGE SCALE GENOMIC DNA]</scope>
    <source>
        <strain evidence="17">CMW44962</strain>
    </source>
</reference>
<dbReference type="AlphaFoldDB" id="A0A9W7VYK3"/>
<organism evidence="17 18">
    <name type="scientific">Teratosphaeria destructans</name>
    <dbReference type="NCBI Taxonomy" id="418781"/>
    <lineage>
        <taxon>Eukaryota</taxon>
        <taxon>Fungi</taxon>
        <taxon>Dikarya</taxon>
        <taxon>Ascomycota</taxon>
        <taxon>Pezizomycotina</taxon>
        <taxon>Dothideomycetes</taxon>
        <taxon>Dothideomycetidae</taxon>
        <taxon>Mycosphaerellales</taxon>
        <taxon>Teratosphaeriaceae</taxon>
        <taxon>Teratosphaeria</taxon>
    </lineage>
</organism>
<keyword evidence="6" id="KW-0227">DNA damage</keyword>
<feature type="region of interest" description="Disordered" evidence="14">
    <location>
        <begin position="138"/>
        <end position="162"/>
    </location>
</feature>
<evidence type="ECO:0000256" key="7">
    <source>
        <dbReference type="ARBA" id="ARBA00022801"/>
    </source>
</evidence>
<dbReference type="GO" id="GO:0000400">
    <property type="term" value="F:four-way junction DNA binding"/>
    <property type="evidence" value="ECO:0007669"/>
    <property type="project" value="TreeGrafter"/>
</dbReference>
<evidence type="ECO:0000256" key="11">
    <source>
        <dbReference type="ARBA" id="ARBA00023242"/>
    </source>
</evidence>
<dbReference type="GO" id="GO:0045003">
    <property type="term" value="P:double-strand break repair via synthesis-dependent strand annealing"/>
    <property type="evidence" value="ECO:0007669"/>
    <property type="project" value="TreeGrafter"/>
</dbReference>
<dbReference type="OrthoDB" id="164902at2759"/>
<dbReference type="FunFam" id="3.40.50.300:FF:000861">
    <property type="entry name" value="Fanconi anemia, complementation group M"/>
    <property type="match status" value="1"/>
</dbReference>
<feature type="domain" description="Helicase C-terminal" evidence="16">
    <location>
        <begin position="675"/>
        <end position="843"/>
    </location>
</feature>
<dbReference type="GO" id="GO:0005634">
    <property type="term" value="C:nucleus"/>
    <property type="evidence" value="ECO:0007669"/>
    <property type="project" value="UniProtKB-SubCell"/>
</dbReference>
<dbReference type="SMART" id="SM00487">
    <property type="entry name" value="DEXDc"/>
    <property type="match status" value="1"/>
</dbReference>
<dbReference type="GO" id="GO:0036297">
    <property type="term" value="P:interstrand cross-link repair"/>
    <property type="evidence" value="ECO:0007669"/>
    <property type="project" value="UniProtKB-ARBA"/>
</dbReference>
<dbReference type="Gene3D" id="3.40.50.300">
    <property type="entry name" value="P-loop containing nucleotide triphosphate hydrolases"/>
    <property type="match status" value="2"/>
</dbReference>
<evidence type="ECO:0000313" key="18">
    <source>
        <dbReference type="Proteomes" id="UP001138500"/>
    </source>
</evidence>
<dbReference type="PROSITE" id="PS51194">
    <property type="entry name" value="HELICASE_CTER"/>
    <property type="match status" value="1"/>
</dbReference>
<feature type="compositionally biased region" description="Polar residues" evidence="14">
    <location>
        <begin position="181"/>
        <end position="193"/>
    </location>
</feature>
<dbReference type="PANTHER" id="PTHR14025:SF20">
    <property type="entry name" value="FANCONI ANEMIA GROUP M PROTEIN"/>
    <property type="match status" value="1"/>
</dbReference>
<feature type="region of interest" description="Disordered" evidence="14">
    <location>
        <begin position="243"/>
        <end position="264"/>
    </location>
</feature>
<dbReference type="InterPro" id="IPR039686">
    <property type="entry name" value="FANCM/Mph1-like_ID"/>
</dbReference>
<feature type="compositionally biased region" description="Basic residues" evidence="14">
    <location>
        <begin position="1076"/>
        <end position="1089"/>
    </location>
</feature>
<evidence type="ECO:0000256" key="6">
    <source>
        <dbReference type="ARBA" id="ARBA00022763"/>
    </source>
</evidence>
<dbReference type="SMART" id="SM00490">
    <property type="entry name" value="HELICc"/>
    <property type="match status" value="1"/>
</dbReference>
<dbReference type="PROSITE" id="PS51192">
    <property type="entry name" value="HELICASE_ATP_BIND_1"/>
    <property type="match status" value="1"/>
</dbReference>
<dbReference type="Gene3D" id="1.20.1320.20">
    <property type="entry name" value="hef helicase domain"/>
    <property type="match status" value="1"/>
</dbReference>
<dbReference type="InterPro" id="IPR006935">
    <property type="entry name" value="Helicase/UvrB_N"/>
</dbReference>
<evidence type="ECO:0000256" key="8">
    <source>
        <dbReference type="ARBA" id="ARBA00022806"/>
    </source>
</evidence>
<dbReference type="GO" id="GO:0016787">
    <property type="term" value="F:hydrolase activity"/>
    <property type="evidence" value="ECO:0007669"/>
    <property type="project" value="UniProtKB-KW"/>
</dbReference>
<feature type="compositionally biased region" description="Basic residues" evidence="14">
    <location>
        <begin position="1216"/>
        <end position="1227"/>
    </location>
</feature>
<dbReference type="InterPro" id="IPR014001">
    <property type="entry name" value="Helicase_ATP-bd"/>
</dbReference>
<dbReference type="CDD" id="cd18801">
    <property type="entry name" value="SF2_C_FANCM_Hef"/>
    <property type="match status" value="1"/>
</dbReference>
<dbReference type="CDD" id="cd18033">
    <property type="entry name" value="DEXDc_FANCM"/>
    <property type="match status" value="1"/>
</dbReference>
<gene>
    <name evidence="17" type="ORF">Tdes44962_MAKER00931</name>
</gene>
<dbReference type="GO" id="GO:0043138">
    <property type="term" value="F:3'-5' DNA helicase activity"/>
    <property type="evidence" value="ECO:0007669"/>
    <property type="project" value="InterPro"/>
</dbReference>
<feature type="compositionally biased region" description="Acidic residues" evidence="14">
    <location>
        <begin position="911"/>
        <end position="920"/>
    </location>
</feature>
<feature type="compositionally biased region" description="Basic and acidic residues" evidence="14">
    <location>
        <begin position="44"/>
        <end position="60"/>
    </location>
</feature>
<comment type="subunit">
    <text evidence="4 13">Interacts with the MHF histone-fold complex to form the FANCM-MHF complex.</text>
</comment>
<keyword evidence="10" id="KW-0234">DNA repair</keyword>
<name>A0A9W7VYK3_9PEZI</name>
<protein>
    <recommendedName>
        <fullName evidence="13">ATP-dependent DNA helicase</fullName>
        <ecNumber evidence="13">3.6.4.12</ecNumber>
    </recommendedName>
</protein>